<dbReference type="Proteomes" id="UP001310594">
    <property type="component" value="Unassembled WGS sequence"/>
</dbReference>
<proteinExistence type="predicted"/>
<evidence type="ECO:0000313" key="2">
    <source>
        <dbReference type="Proteomes" id="UP001310594"/>
    </source>
</evidence>
<evidence type="ECO:0000313" key="1">
    <source>
        <dbReference type="EMBL" id="KAK5692932.1"/>
    </source>
</evidence>
<dbReference type="AlphaFoldDB" id="A0AAN7VNG3"/>
<organism evidence="1 2">
    <name type="scientific">Elasticomyces elasticus</name>
    <dbReference type="NCBI Taxonomy" id="574655"/>
    <lineage>
        <taxon>Eukaryota</taxon>
        <taxon>Fungi</taxon>
        <taxon>Dikarya</taxon>
        <taxon>Ascomycota</taxon>
        <taxon>Pezizomycotina</taxon>
        <taxon>Dothideomycetes</taxon>
        <taxon>Dothideomycetidae</taxon>
        <taxon>Mycosphaerellales</taxon>
        <taxon>Teratosphaeriaceae</taxon>
        <taxon>Elasticomyces</taxon>
    </lineage>
</organism>
<comment type="caution">
    <text evidence="1">The sequence shown here is derived from an EMBL/GenBank/DDBJ whole genome shotgun (WGS) entry which is preliminary data.</text>
</comment>
<sequence>MARRQAPKANPITVSFDRALMERCGITILPNAINEAGFSSPDRNFYDNTVRKDYEGVIGWVNKMHLDCHITLAAVHTACAIIRDSSSMSKARVFSPPLVRKAVNSGEKSMVESMQAGGDAVTLAWYMVGSFPLGERVRLRKNSTSTSMEHAARFSRRS</sequence>
<protein>
    <submittedName>
        <fullName evidence="1">Uncharacterized protein</fullName>
    </submittedName>
</protein>
<gene>
    <name evidence="1" type="ORF">LTR97_010408</name>
</gene>
<reference evidence="1" key="1">
    <citation type="submission" date="2023-08" db="EMBL/GenBank/DDBJ databases">
        <title>Black Yeasts Isolated from many extreme environments.</title>
        <authorList>
            <person name="Coleine C."/>
            <person name="Stajich J.E."/>
            <person name="Selbmann L."/>
        </authorList>
    </citation>
    <scope>NUCLEOTIDE SEQUENCE</scope>
    <source>
        <strain evidence="1">CCFEE 5810</strain>
    </source>
</reference>
<accession>A0AAN7VNG3</accession>
<dbReference type="EMBL" id="JAVRQU010000018">
    <property type="protein sequence ID" value="KAK5692932.1"/>
    <property type="molecule type" value="Genomic_DNA"/>
</dbReference>
<name>A0AAN7VNG3_9PEZI</name>